<reference evidence="3" key="1">
    <citation type="journal article" date="2015" name="Genome Announc.">
        <title>Draft whole-genome sequence of the biocontrol agent Trichoderma harzianum T6776.</title>
        <authorList>
            <person name="Baroncelli R."/>
            <person name="Piaggeschi G."/>
            <person name="Fiorini L."/>
            <person name="Bertolini E."/>
            <person name="Zapparata A."/>
            <person name="Pe M.E."/>
            <person name="Sarrocco S."/>
            <person name="Vannacci G."/>
        </authorList>
    </citation>
    <scope>NUCLEOTIDE SEQUENCE [LARGE SCALE GENOMIC DNA]</scope>
    <source>
        <strain evidence="3">T6776</strain>
    </source>
</reference>
<feature type="region of interest" description="Disordered" evidence="1">
    <location>
        <begin position="50"/>
        <end position="178"/>
    </location>
</feature>
<evidence type="ECO:0000313" key="3">
    <source>
        <dbReference type="Proteomes" id="UP000034112"/>
    </source>
</evidence>
<dbReference type="Proteomes" id="UP000034112">
    <property type="component" value="Unassembled WGS sequence"/>
</dbReference>
<accession>A0A0F9WU11</accession>
<name>A0A0F9WU11_TRIHA</name>
<gene>
    <name evidence="2" type="ORF">THAR02_11245</name>
</gene>
<dbReference type="AlphaFoldDB" id="A0A0F9WU11"/>
<organism evidence="2 3">
    <name type="scientific">Trichoderma harzianum</name>
    <name type="common">Hypocrea lixii</name>
    <dbReference type="NCBI Taxonomy" id="5544"/>
    <lineage>
        <taxon>Eukaryota</taxon>
        <taxon>Fungi</taxon>
        <taxon>Dikarya</taxon>
        <taxon>Ascomycota</taxon>
        <taxon>Pezizomycotina</taxon>
        <taxon>Sordariomycetes</taxon>
        <taxon>Hypocreomycetidae</taxon>
        <taxon>Hypocreales</taxon>
        <taxon>Hypocreaceae</taxon>
        <taxon>Trichoderma</taxon>
    </lineage>
</organism>
<evidence type="ECO:0000313" key="2">
    <source>
        <dbReference type="EMBL" id="KKO96655.1"/>
    </source>
</evidence>
<protein>
    <submittedName>
        <fullName evidence="2">Uncharacterized protein</fullName>
    </submittedName>
</protein>
<feature type="compositionally biased region" description="Basic and acidic residues" evidence="1">
    <location>
        <begin position="98"/>
        <end position="107"/>
    </location>
</feature>
<evidence type="ECO:0000256" key="1">
    <source>
        <dbReference type="SAM" id="MobiDB-lite"/>
    </source>
</evidence>
<proteinExistence type="predicted"/>
<dbReference type="EMBL" id="JOKZ01000785">
    <property type="protein sequence ID" value="KKO96655.1"/>
    <property type="molecule type" value="Genomic_DNA"/>
</dbReference>
<sequence length="178" mass="19800">MYKRKFESNLAVACKKAKMDCPNITPNHCEHTIQAAPTTLPTPIVPELLKKRKRSEECEAEASGDREARRSKSSHSGSNRLRYPHSLSPASKYQIFPKTEDNSEKESLGGFGQYWEGRVAPRGSTPDDNPTSAAKDTTITTDVVLLIRLARPRAAQPSLPNSLQKERGSKKQVRKKAN</sequence>
<comment type="caution">
    <text evidence="2">The sequence shown here is derived from an EMBL/GenBank/DDBJ whole genome shotgun (WGS) entry which is preliminary data.</text>
</comment>
<feature type="compositionally biased region" description="Polar residues" evidence="1">
    <location>
        <begin position="126"/>
        <end position="141"/>
    </location>
</feature>